<sequence length="141" mass="16068">MRLAFHARPLVNVSLRSSSLRRLNPMRILHSEREHEDATIREGPRKIAPDQGIQNAMNSPQFVRSLGFNTTYLKLQEYCQACAVSGYLLMLERAWTRRSIRVRLITSSQCRAPAARILSPRASSCRTCWLGGEEQGDEDTH</sequence>
<reference evidence="2" key="1">
    <citation type="journal article" date="2023" name="Front. Plant Sci.">
        <title>Chromosomal-level genome assembly of Melastoma candidum provides insights into trichome evolution.</title>
        <authorList>
            <person name="Zhong Y."/>
            <person name="Wu W."/>
            <person name="Sun C."/>
            <person name="Zou P."/>
            <person name="Liu Y."/>
            <person name="Dai S."/>
            <person name="Zhou R."/>
        </authorList>
    </citation>
    <scope>NUCLEOTIDE SEQUENCE [LARGE SCALE GENOMIC DNA]</scope>
</reference>
<dbReference type="Proteomes" id="UP001057402">
    <property type="component" value="Chromosome 6"/>
</dbReference>
<organism evidence="1 2">
    <name type="scientific">Melastoma candidum</name>
    <dbReference type="NCBI Taxonomy" id="119954"/>
    <lineage>
        <taxon>Eukaryota</taxon>
        <taxon>Viridiplantae</taxon>
        <taxon>Streptophyta</taxon>
        <taxon>Embryophyta</taxon>
        <taxon>Tracheophyta</taxon>
        <taxon>Spermatophyta</taxon>
        <taxon>Magnoliopsida</taxon>
        <taxon>eudicotyledons</taxon>
        <taxon>Gunneridae</taxon>
        <taxon>Pentapetalae</taxon>
        <taxon>rosids</taxon>
        <taxon>malvids</taxon>
        <taxon>Myrtales</taxon>
        <taxon>Melastomataceae</taxon>
        <taxon>Melastomatoideae</taxon>
        <taxon>Melastomateae</taxon>
        <taxon>Melastoma</taxon>
    </lineage>
</organism>
<accession>A0ACB9QG75</accession>
<comment type="caution">
    <text evidence="1">The sequence shown here is derived from an EMBL/GenBank/DDBJ whole genome shotgun (WGS) entry which is preliminary data.</text>
</comment>
<evidence type="ECO:0000313" key="2">
    <source>
        <dbReference type="Proteomes" id="UP001057402"/>
    </source>
</evidence>
<dbReference type="EMBL" id="CM042885">
    <property type="protein sequence ID" value="KAI4364827.1"/>
    <property type="molecule type" value="Genomic_DNA"/>
</dbReference>
<gene>
    <name evidence="1" type="ORF">MLD38_020867</name>
</gene>
<name>A0ACB9QG75_9MYRT</name>
<keyword evidence="2" id="KW-1185">Reference proteome</keyword>
<proteinExistence type="predicted"/>
<protein>
    <submittedName>
        <fullName evidence="1">Uncharacterized protein</fullName>
    </submittedName>
</protein>
<evidence type="ECO:0000313" key="1">
    <source>
        <dbReference type="EMBL" id="KAI4364827.1"/>
    </source>
</evidence>